<protein>
    <recommendedName>
        <fullName evidence="3">YD repeat-containing protein</fullName>
    </recommendedName>
</protein>
<proteinExistence type="predicted"/>
<dbReference type="AlphaFoldDB" id="A0A199XRC7"/>
<accession>A0A199XRC7</accession>
<dbReference type="EMBL" id="JMTM01000049">
    <property type="protein sequence ID" value="OAZ03801.1"/>
    <property type="molecule type" value="Genomic_DNA"/>
</dbReference>
<evidence type="ECO:0000313" key="2">
    <source>
        <dbReference type="Proteomes" id="UP000093807"/>
    </source>
</evidence>
<keyword evidence="2" id="KW-1185">Reference proteome</keyword>
<evidence type="ECO:0008006" key="3">
    <source>
        <dbReference type="Google" id="ProtNLM"/>
    </source>
</evidence>
<reference evidence="1 2" key="1">
    <citation type="submission" date="2016-06" db="EMBL/GenBank/DDBJ databases">
        <title>Draft genome sequence of Flavobacterium succinicans strain DD5b.</title>
        <authorList>
            <person name="Poehlein A."/>
            <person name="Daniel R."/>
            <person name="Simeonova D.D."/>
        </authorList>
    </citation>
    <scope>NUCLEOTIDE SEQUENCE [LARGE SCALE GENOMIC DNA]</scope>
    <source>
        <strain evidence="1 2">DD5b</strain>
    </source>
</reference>
<sequence>MRIYIYIYIYDKSDRIIEEKEYFVHRFGKETLHKKYKKEDLFTRKLFTYNDKGQVVNQKIIAGLYGKDMSFTNMGTECGFCEDLQLQYDYDPSGRITQVTMFGCGKTVAQEDYIYHPTQDYVETVKYYVTGSGEISNPTKRFIKTFNDYGDLIKEEFVLDDPEQELPVKEYYYTYEYDSHKNWIKCNIYMEGTQEGVPSLVAERKIEYYN</sequence>
<dbReference type="PATRIC" id="fig|29536.5.peg.1897"/>
<organism evidence="1 2">
    <name type="scientific">Flavobacterium succinicans</name>
    <dbReference type="NCBI Taxonomy" id="29536"/>
    <lineage>
        <taxon>Bacteria</taxon>
        <taxon>Pseudomonadati</taxon>
        <taxon>Bacteroidota</taxon>
        <taxon>Flavobacteriia</taxon>
        <taxon>Flavobacteriales</taxon>
        <taxon>Flavobacteriaceae</taxon>
        <taxon>Flavobacterium</taxon>
    </lineage>
</organism>
<name>A0A199XRC7_9FLAO</name>
<gene>
    <name evidence="1" type="ORF">FLB_18110</name>
</gene>
<evidence type="ECO:0000313" key="1">
    <source>
        <dbReference type="EMBL" id="OAZ03801.1"/>
    </source>
</evidence>
<comment type="caution">
    <text evidence="1">The sequence shown here is derived from an EMBL/GenBank/DDBJ whole genome shotgun (WGS) entry which is preliminary data.</text>
</comment>
<dbReference type="Proteomes" id="UP000093807">
    <property type="component" value="Unassembled WGS sequence"/>
</dbReference>